<sequence>MTTSVIGFYVALAAWAALGIWGYTAKKWLPFFLFGLAFALYLNGRYVLTGIENGITHMAGVFDIVAHTGVADGEKPATLVPCSTGDNNCTISPEYNTHPAWVVAFHERFMSGPSWRGPLLIGHILMNTIALVIITLQLFRPGGQFPAHKMLGRIAVVSVVISLTCAGILNAELIDVPGYGGIWAMTGLYFLLLTLVVPMAIGVYKIVQGDAEGHRIWMWRTAGAIWGSYWIFRGIMMLIDLFVKDTVGLTLSVSAWTAGLIGIASAEAIRRYLDNKNGVPNLATSHGRSLGTA</sequence>
<protein>
    <recommendedName>
        <fullName evidence="4">DUF2306 domain-containing protein</fullName>
    </recommendedName>
</protein>
<evidence type="ECO:0000313" key="3">
    <source>
        <dbReference type="Proteomes" id="UP000176037"/>
    </source>
</evidence>
<feature type="transmembrane region" description="Helical" evidence="1">
    <location>
        <begin position="6"/>
        <end position="24"/>
    </location>
</feature>
<gene>
    <name evidence="2" type="ORF">BFC17_20675</name>
</gene>
<keyword evidence="3" id="KW-1185">Reference proteome</keyword>
<evidence type="ECO:0000313" key="2">
    <source>
        <dbReference type="EMBL" id="OFI33972.1"/>
    </source>
</evidence>
<evidence type="ECO:0008006" key="4">
    <source>
        <dbReference type="Google" id="ProtNLM"/>
    </source>
</evidence>
<dbReference type="AlphaFoldDB" id="A0A1E8FDG1"/>
<feature type="transmembrane region" description="Helical" evidence="1">
    <location>
        <begin position="31"/>
        <end position="48"/>
    </location>
</feature>
<dbReference type="EMBL" id="MJIC01000014">
    <property type="protein sequence ID" value="OFI33972.1"/>
    <property type="molecule type" value="Genomic_DNA"/>
</dbReference>
<evidence type="ECO:0000256" key="1">
    <source>
        <dbReference type="SAM" id="Phobius"/>
    </source>
</evidence>
<feature type="transmembrane region" description="Helical" evidence="1">
    <location>
        <begin position="224"/>
        <end position="243"/>
    </location>
</feature>
<dbReference type="Pfam" id="PF10067">
    <property type="entry name" value="DUF2306"/>
    <property type="match status" value="1"/>
</dbReference>
<comment type="caution">
    <text evidence="2">The sequence shown here is derived from an EMBL/GenBank/DDBJ whole genome shotgun (WGS) entry which is preliminary data.</text>
</comment>
<dbReference type="InterPro" id="IPR018750">
    <property type="entry name" value="DUF2306_membrane"/>
</dbReference>
<dbReference type="RefSeq" id="WP_070176899.1">
    <property type="nucleotide sequence ID" value="NZ_BMJR01000003.1"/>
</dbReference>
<organism evidence="2 3">
    <name type="scientific">Alteromonas lipolytica</name>
    <dbReference type="NCBI Taxonomy" id="1856405"/>
    <lineage>
        <taxon>Bacteria</taxon>
        <taxon>Pseudomonadati</taxon>
        <taxon>Pseudomonadota</taxon>
        <taxon>Gammaproteobacteria</taxon>
        <taxon>Alteromonadales</taxon>
        <taxon>Alteromonadaceae</taxon>
        <taxon>Alteromonas/Salinimonas group</taxon>
        <taxon>Alteromonas</taxon>
    </lineage>
</organism>
<feature type="transmembrane region" description="Helical" evidence="1">
    <location>
        <begin position="119"/>
        <end position="139"/>
    </location>
</feature>
<feature type="transmembrane region" description="Helical" evidence="1">
    <location>
        <begin position="181"/>
        <end position="204"/>
    </location>
</feature>
<accession>A0A1E8FDG1</accession>
<keyword evidence="1" id="KW-0812">Transmembrane</keyword>
<reference evidence="2 3" key="1">
    <citation type="submission" date="2016-09" db="EMBL/GenBank/DDBJ databases">
        <title>Alteromonas lipolytica, a new species isolated from sea water.</title>
        <authorList>
            <person name="Wu Y.-H."/>
            <person name="Cheng H."/>
            <person name="Xu X.-W."/>
        </authorList>
    </citation>
    <scope>NUCLEOTIDE SEQUENCE [LARGE SCALE GENOMIC DNA]</scope>
    <source>
        <strain evidence="2 3">JW12</strain>
    </source>
</reference>
<feature type="transmembrane region" description="Helical" evidence="1">
    <location>
        <begin position="249"/>
        <end position="269"/>
    </location>
</feature>
<dbReference type="Proteomes" id="UP000176037">
    <property type="component" value="Unassembled WGS sequence"/>
</dbReference>
<name>A0A1E8FDG1_9ALTE</name>
<keyword evidence="1" id="KW-1133">Transmembrane helix</keyword>
<proteinExistence type="predicted"/>
<keyword evidence="1" id="KW-0472">Membrane</keyword>
<feature type="transmembrane region" description="Helical" evidence="1">
    <location>
        <begin position="151"/>
        <end position="169"/>
    </location>
</feature>